<evidence type="ECO:0000313" key="6">
    <source>
        <dbReference type="EMBL" id="MCV7228134.1"/>
    </source>
</evidence>
<keyword evidence="3" id="KW-0804">Transcription</keyword>
<organism evidence="6 7">
    <name type="scientific">Mycolicibacterium komossense</name>
    <dbReference type="NCBI Taxonomy" id="1779"/>
    <lineage>
        <taxon>Bacteria</taxon>
        <taxon>Bacillati</taxon>
        <taxon>Actinomycetota</taxon>
        <taxon>Actinomycetes</taxon>
        <taxon>Mycobacteriales</taxon>
        <taxon>Mycobacteriaceae</taxon>
        <taxon>Mycolicibacterium</taxon>
    </lineage>
</organism>
<dbReference type="PANTHER" id="PTHR30055">
    <property type="entry name" value="HTH-TYPE TRANSCRIPTIONAL REGULATOR RUTR"/>
    <property type="match status" value="1"/>
</dbReference>
<dbReference type="SUPFAM" id="SSF46689">
    <property type="entry name" value="Homeodomain-like"/>
    <property type="match status" value="1"/>
</dbReference>
<evidence type="ECO:0000259" key="5">
    <source>
        <dbReference type="PROSITE" id="PS50977"/>
    </source>
</evidence>
<dbReference type="InterPro" id="IPR001647">
    <property type="entry name" value="HTH_TetR"/>
</dbReference>
<feature type="DNA-binding region" description="H-T-H motif" evidence="4">
    <location>
        <begin position="32"/>
        <end position="51"/>
    </location>
</feature>
<evidence type="ECO:0000313" key="7">
    <source>
        <dbReference type="Proteomes" id="UP001526201"/>
    </source>
</evidence>
<keyword evidence="1" id="KW-0805">Transcription regulation</keyword>
<dbReference type="Pfam" id="PF00440">
    <property type="entry name" value="TetR_N"/>
    <property type="match status" value="1"/>
</dbReference>
<evidence type="ECO:0000256" key="3">
    <source>
        <dbReference type="ARBA" id="ARBA00023163"/>
    </source>
</evidence>
<dbReference type="PROSITE" id="PS50977">
    <property type="entry name" value="HTH_TETR_2"/>
    <property type="match status" value="1"/>
</dbReference>
<dbReference type="InterPro" id="IPR009057">
    <property type="entry name" value="Homeodomain-like_sf"/>
</dbReference>
<dbReference type="PANTHER" id="PTHR30055:SF234">
    <property type="entry name" value="HTH-TYPE TRANSCRIPTIONAL REGULATOR BETI"/>
    <property type="match status" value="1"/>
</dbReference>
<accession>A0ABT3CF56</accession>
<dbReference type="InterPro" id="IPR050109">
    <property type="entry name" value="HTH-type_TetR-like_transc_reg"/>
</dbReference>
<reference evidence="6 7" key="1">
    <citation type="journal article" date="2022" name="BMC Genomics">
        <title>Comparative genome analysis of mycobacteria focusing on tRNA and non-coding RNA.</title>
        <authorList>
            <person name="Behra P.R.K."/>
            <person name="Pettersson B.M.F."/>
            <person name="Ramesh M."/>
            <person name="Das S."/>
            <person name="Dasgupta S."/>
            <person name="Kirsebom L.A."/>
        </authorList>
    </citation>
    <scope>NUCLEOTIDE SEQUENCE [LARGE SCALE GENOMIC DNA]</scope>
    <source>
        <strain evidence="6 7">DSM 44078</strain>
    </source>
</reference>
<evidence type="ECO:0000256" key="2">
    <source>
        <dbReference type="ARBA" id="ARBA00023125"/>
    </source>
</evidence>
<gene>
    <name evidence="6" type="ORF">H7J73_19160</name>
</gene>
<dbReference type="EMBL" id="JACKTY010000031">
    <property type="protein sequence ID" value="MCV7228134.1"/>
    <property type="molecule type" value="Genomic_DNA"/>
</dbReference>
<sequence>MAKPVSPRGLARERVLSAALALFVEHGVHGTSVGMIAERLGVSKAAVYYQFSSKEDIVQEVLRPVVENTSRVIKIAEALPTWEAQRAVVISGLVEMAVGHRQLTAVFHADPAIAQVGSPELRAATDRLRELLEGPDPDPTSRIAITLFFAGVGSVAADPQFADIDDDDLHRALLDLSNRILQPATNTV</sequence>
<feature type="domain" description="HTH tetR-type" evidence="5">
    <location>
        <begin position="9"/>
        <end position="69"/>
    </location>
</feature>
<dbReference type="Gene3D" id="1.10.357.10">
    <property type="entry name" value="Tetracycline Repressor, domain 2"/>
    <property type="match status" value="1"/>
</dbReference>
<keyword evidence="2 4" id="KW-0238">DNA-binding</keyword>
<dbReference type="PRINTS" id="PR00455">
    <property type="entry name" value="HTHTETR"/>
</dbReference>
<proteinExistence type="predicted"/>
<name>A0ABT3CF56_9MYCO</name>
<evidence type="ECO:0000256" key="1">
    <source>
        <dbReference type="ARBA" id="ARBA00023015"/>
    </source>
</evidence>
<dbReference type="RefSeq" id="WP_264069195.1">
    <property type="nucleotide sequence ID" value="NZ_JACKTY010000031.1"/>
</dbReference>
<evidence type="ECO:0000256" key="4">
    <source>
        <dbReference type="PROSITE-ProRule" id="PRU00335"/>
    </source>
</evidence>
<comment type="caution">
    <text evidence="6">The sequence shown here is derived from an EMBL/GenBank/DDBJ whole genome shotgun (WGS) entry which is preliminary data.</text>
</comment>
<dbReference type="Proteomes" id="UP001526201">
    <property type="component" value="Unassembled WGS sequence"/>
</dbReference>
<protein>
    <submittedName>
        <fullName evidence="6">TetR/AcrR family transcriptional regulator</fullName>
    </submittedName>
</protein>
<keyword evidence="7" id="KW-1185">Reference proteome</keyword>